<dbReference type="STRING" id="441103.TRN7648_03770"/>
<dbReference type="Gene3D" id="3.40.190.10">
    <property type="entry name" value="Periplasmic binding protein-like II"/>
    <property type="match status" value="1"/>
</dbReference>
<dbReference type="SUPFAM" id="SSF53850">
    <property type="entry name" value="Periplasmic binding protein-like II"/>
    <property type="match status" value="1"/>
</dbReference>
<dbReference type="RefSeq" id="WP_234988911.1">
    <property type="nucleotide sequence ID" value="NZ_CYSE01000010.1"/>
</dbReference>
<organism evidence="2 3">
    <name type="scientific">Tropicibacter naphthalenivorans</name>
    <dbReference type="NCBI Taxonomy" id="441103"/>
    <lineage>
        <taxon>Bacteria</taxon>
        <taxon>Pseudomonadati</taxon>
        <taxon>Pseudomonadota</taxon>
        <taxon>Alphaproteobacteria</taxon>
        <taxon>Rhodobacterales</taxon>
        <taxon>Roseobacteraceae</taxon>
        <taxon>Tropicibacter</taxon>
    </lineage>
</organism>
<dbReference type="InterPro" id="IPR006311">
    <property type="entry name" value="TAT_signal"/>
</dbReference>
<evidence type="ECO:0000256" key="1">
    <source>
        <dbReference type="SAM" id="SignalP"/>
    </source>
</evidence>
<dbReference type="EMBL" id="CYSE01000010">
    <property type="protein sequence ID" value="CUH82013.1"/>
    <property type="molecule type" value="Genomic_DNA"/>
</dbReference>
<gene>
    <name evidence="2" type="ORF">TRN7648_03770</name>
</gene>
<dbReference type="Proteomes" id="UP000054935">
    <property type="component" value="Unassembled WGS sequence"/>
</dbReference>
<name>A0A0P1GJB4_9RHOB</name>
<dbReference type="PROSITE" id="PS51318">
    <property type="entry name" value="TAT"/>
    <property type="match status" value="1"/>
</dbReference>
<accession>A0A0P1GJB4</accession>
<feature type="chain" id="PRO_5006063495" evidence="1">
    <location>
        <begin position="28"/>
        <end position="68"/>
    </location>
</feature>
<proteinExistence type="predicted"/>
<evidence type="ECO:0000313" key="2">
    <source>
        <dbReference type="EMBL" id="CUH82013.1"/>
    </source>
</evidence>
<dbReference type="AlphaFoldDB" id="A0A0P1GJB4"/>
<feature type="signal peptide" evidence="1">
    <location>
        <begin position="1"/>
        <end position="27"/>
    </location>
</feature>
<keyword evidence="1" id="KW-0732">Signal</keyword>
<protein>
    <submittedName>
        <fullName evidence="2">Cystine transporter subunit</fullName>
    </submittedName>
</protein>
<reference evidence="2 3" key="1">
    <citation type="submission" date="2015-09" db="EMBL/GenBank/DDBJ databases">
        <authorList>
            <consortium name="Swine Surveillance"/>
        </authorList>
    </citation>
    <scope>NUCLEOTIDE SEQUENCE [LARGE SCALE GENOMIC DNA]</scope>
    <source>
        <strain evidence="2 3">CECT 7648</strain>
    </source>
</reference>
<sequence>MTQRRTVLKSTLAAAGLAIVGMSPAAAEELDTLKEKGVIRIAMSGAYPPFNFVNDQNEVVGFDPAIGT</sequence>
<evidence type="ECO:0000313" key="3">
    <source>
        <dbReference type="Proteomes" id="UP000054935"/>
    </source>
</evidence>
<keyword evidence="3" id="KW-1185">Reference proteome</keyword>